<dbReference type="GO" id="GO:0046917">
    <property type="term" value="F:triphosphoribosyl-dephospho-CoA synthase activity"/>
    <property type="evidence" value="ECO:0007669"/>
    <property type="project" value="InterPro"/>
</dbReference>
<reference evidence="1 2" key="1">
    <citation type="submission" date="2018-09" db="EMBL/GenBank/DDBJ databases">
        <title>Metagenome Assembled Genomes from an Advanced Water Purification Facility.</title>
        <authorList>
            <person name="Stamps B.W."/>
            <person name="Spear J.R."/>
        </authorList>
    </citation>
    <scope>NUCLEOTIDE SEQUENCE [LARGE SCALE GENOMIC DNA]</scope>
    <source>
        <strain evidence="1">Bin_42_2</strain>
    </source>
</reference>
<dbReference type="Pfam" id="PF01874">
    <property type="entry name" value="CitG"/>
    <property type="match status" value="1"/>
</dbReference>
<proteinExistence type="predicted"/>
<dbReference type="InterPro" id="IPR002736">
    <property type="entry name" value="CitG"/>
</dbReference>
<gene>
    <name evidence="1" type="ORF">E6Q51_04835</name>
</gene>
<name>A0A5C7WHD6_METME</name>
<evidence type="ECO:0000313" key="1">
    <source>
        <dbReference type="EMBL" id="TXI36790.1"/>
    </source>
</evidence>
<organism evidence="1 2">
    <name type="scientific">Methylophilus methylotrophus</name>
    <name type="common">Bacterium W3A1</name>
    <dbReference type="NCBI Taxonomy" id="17"/>
    <lineage>
        <taxon>Bacteria</taxon>
        <taxon>Pseudomonadati</taxon>
        <taxon>Pseudomonadota</taxon>
        <taxon>Betaproteobacteria</taxon>
        <taxon>Nitrosomonadales</taxon>
        <taxon>Methylophilaceae</taxon>
        <taxon>Methylophilus</taxon>
    </lineage>
</organism>
<dbReference type="EMBL" id="SSGG01000077">
    <property type="protein sequence ID" value="TXI36790.1"/>
    <property type="molecule type" value="Genomic_DNA"/>
</dbReference>
<evidence type="ECO:0000313" key="2">
    <source>
        <dbReference type="Proteomes" id="UP000321374"/>
    </source>
</evidence>
<dbReference type="AlphaFoldDB" id="A0A5C7WHD6"/>
<dbReference type="Gene3D" id="1.10.4200.10">
    <property type="entry name" value="Triphosphoribosyl-dephospho-CoA protein"/>
    <property type="match status" value="1"/>
</dbReference>
<dbReference type="GO" id="GO:0005524">
    <property type="term" value="F:ATP binding"/>
    <property type="evidence" value="ECO:0007669"/>
    <property type="project" value="InterPro"/>
</dbReference>
<dbReference type="Proteomes" id="UP000321374">
    <property type="component" value="Unassembled WGS sequence"/>
</dbReference>
<comment type="caution">
    <text evidence="1">The sequence shown here is derived from an EMBL/GenBank/DDBJ whole genome shotgun (WGS) entry which is preliminary data.</text>
</comment>
<dbReference type="PANTHER" id="PTHR42280">
    <property type="entry name" value="CITG FAMILY PROTEIN"/>
    <property type="match status" value="1"/>
</dbReference>
<accession>A0A5C7WHD6</accession>
<dbReference type="PANTHER" id="PTHR42280:SF1">
    <property type="entry name" value="CITG FAMILY PROTEIN"/>
    <property type="match status" value="1"/>
</dbReference>
<dbReference type="STRING" id="1122236.GCA_000378225_00186"/>
<protein>
    <submittedName>
        <fullName evidence="1">Triphosphoribosyl-dephospho-CoA synthase</fullName>
    </submittedName>
</protein>
<sequence>MTTSVQQAYLNACLAELEALKPGNVHIFADGHGMQVQDFIQSAEVSAPALCDDQAFGVRSLGQRILDALHATYDKVGCNTNLGIVLLAAPVVHAVSIYPQLMLQNGLQQVLQQTTLADAACVYEGIRLVNPAGMGQREDHDVSQAPQIDLLEAMRLASTHDMVARQYVDGYETIFSQALPLYRELIARWERPAWALTAVYLYWLVTFPDSHIVRKYGVKTAAAVQQVAQTHYKALLALENPKHYLPQLLAWDQALKQQKLNPGTSADLTVITALCASLTG</sequence>